<gene>
    <name evidence="2" type="ORF">Glove_294g159</name>
</gene>
<comment type="caution">
    <text evidence="2">The sequence shown here is derived from an EMBL/GenBank/DDBJ whole genome shotgun (WGS) entry which is preliminary data.</text>
</comment>
<protein>
    <submittedName>
        <fullName evidence="2">Uncharacterized protein</fullName>
    </submittedName>
</protein>
<keyword evidence="1" id="KW-0812">Transmembrane</keyword>
<dbReference type="Proteomes" id="UP000266861">
    <property type="component" value="Unassembled WGS sequence"/>
</dbReference>
<dbReference type="EMBL" id="PQFF01000268">
    <property type="protein sequence ID" value="RHZ68683.1"/>
    <property type="molecule type" value="Genomic_DNA"/>
</dbReference>
<accession>A0A397I677</accession>
<proteinExistence type="predicted"/>
<name>A0A397I677_9GLOM</name>
<organism evidence="2 3">
    <name type="scientific">Diversispora epigaea</name>
    <dbReference type="NCBI Taxonomy" id="1348612"/>
    <lineage>
        <taxon>Eukaryota</taxon>
        <taxon>Fungi</taxon>
        <taxon>Fungi incertae sedis</taxon>
        <taxon>Mucoromycota</taxon>
        <taxon>Glomeromycotina</taxon>
        <taxon>Glomeromycetes</taxon>
        <taxon>Diversisporales</taxon>
        <taxon>Diversisporaceae</taxon>
        <taxon>Diversispora</taxon>
    </lineage>
</organism>
<feature type="transmembrane region" description="Helical" evidence="1">
    <location>
        <begin position="149"/>
        <end position="169"/>
    </location>
</feature>
<keyword evidence="1" id="KW-0472">Membrane</keyword>
<keyword evidence="3" id="KW-1185">Reference proteome</keyword>
<keyword evidence="1" id="KW-1133">Transmembrane helix</keyword>
<evidence type="ECO:0000313" key="3">
    <source>
        <dbReference type="Proteomes" id="UP000266861"/>
    </source>
</evidence>
<evidence type="ECO:0000313" key="2">
    <source>
        <dbReference type="EMBL" id="RHZ68683.1"/>
    </source>
</evidence>
<dbReference type="AlphaFoldDB" id="A0A397I677"/>
<evidence type="ECO:0000256" key="1">
    <source>
        <dbReference type="SAM" id="Phobius"/>
    </source>
</evidence>
<reference evidence="2 3" key="1">
    <citation type="submission" date="2018-08" db="EMBL/GenBank/DDBJ databases">
        <title>Genome and evolution of the arbuscular mycorrhizal fungus Diversispora epigaea (formerly Glomus versiforme) and its bacterial endosymbionts.</title>
        <authorList>
            <person name="Sun X."/>
            <person name="Fei Z."/>
            <person name="Harrison M."/>
        </authorList>
    </citation>
    <scope>NUCLEOTIDE SEQUENCE [LARGE SCALE GENOMIC DNA]</scope>
    <source>
        <strain evidence="2 3">IT104</strain>
    </source>
</reference>
<sequence>MKIKSILFINFTGAIEKGAIDGQMEYFKALEIAVRKYIAQNRSEFQESEFESDVDSVPLSSTKKQKSIPSTSYISKLNHRPVSSRSLSQSSTHFRNISQSDFLKETIIEEKTNFIQSIIKTIFSIILKSISTVKSLLESTQFTIPNLETIVLLILIITLISNGYIWICLRDLDNKVEKYTGITTFNNDDNNNNNNLRLDAIANFYGIRGRDGIFNKRVIRGKDYYEVYQNKRIFDIESDKFLEWMLEKSNS</sequence>